<accession>A0A6D2L9U5</accession>
<evidence type="ECO:0000256" key="1">
    <source>
        <dbReference type="ARBA" id="ARBA00009861"/>
    </source>
</evidence>
<proteinExistence type="inferred from homology"/>
<evidence type="ECO:0000256" key="2">
    <source>
        <dbReference type="ARBA" id="ARBA00022679"/>
    </source>
</evidence>
<dbReference type="PANTHER" id="PTHR31147:SF66">
    <property type="entry name" value="OS05G0315700 PROTEIN"/>
    <property type="match status" value="1"/>
</dbReference>
<dbReference type="SUPFAM" id="SSF52777">
    <property type="entry name" value="CoA-dependent acyltransferases"/>
    <property type="match status" value="1"/>
</dbReference>
<gene>
    <name evidence="3" type="ORF">MERR_LOCUS48715</name>
</gene>
<sequence>MEPQIPPPLTSDSLTFKVHRRQPELVSPAKPTPRELKLLSDIDDQEGLRFHIPTIFFYRRNPTACYSDPVAVIRRALAETLVHFYPMAGRLREGPNRKLAVDCTGEGVLFIEADADVTLVEFEDKDALRPPFPCFEELLFDVEGSSEVLHAPMILIQVTRLKCGGFILALRINHAIADAAGLSLFLKTMCEFTRGSHTPTVAPAWERHLLNARVPANVTQAHREYDEQTSARTECATGDGETLVRQSFFFGGGEMSAIRRLLPSNLANRSTDLEMLTSFLWRHRTAALRPDPNKEMRLIFIVNARPKLRNPPLPPGYYGNAFAFPVAIATARELTEKPLEFALRLVKDAKSSVTEEYMRSLADLMATSGRPGFNTDGAYLISDVRIFGDVEFGIWGKPVYGGIGTAGVSNLLECSFYVSFENRKGERGIVVPVCLPEKAMKRFVEELDAVFNGLVSTSKGSKSSNKVIMSSL</sequence>
<protein>
    <submittedName>
        <fullName evidence="3">Uncharacterized protein</fullName>
    </submittedName>
</protein>
<dbReference type="PANTHER" id="PTHR31147">
    <property type="entry name" value="ACYL TRANSFERASE 4"/>
    <property type="match status" value="1"/>
</dbReference>
<keyword evidence="4" id="KW-1185">Reference proteome</keyword>
<dbReference type="GO" id="GO:0016740">
    <property type="term" value="F:transferase activity"/>
    <property type="evidence" value="ECO:0007669"/>
    <property type="project" value="UniProtKB-KW"/>
</dbReference>
<dbReference type="InterPro" id="IPR050898">
    <property type="entry name" value="Plant_acyltransferase"/>
</dbReference>
<dbReference type="OrthoDB" id="1483986at2759"/>
<name>A0A6D2L9U5_9BRAS</name>
<dbReference type="AlphaFoldDB" id="A0A6D2L9U5"/>
<comment type="caution">
    <text evidence="3">The sequence shown here is derived from an EMBL/GenBank/DDBJ whole genome shotgun (WGS) entry which is preliminary data.</text>
</comment>
<evidence type="ECO:0000313" key="3">
    <source>
        <dbReference type="EMBL" id="CAA7061479.1"/>
    </source>
</evidence>
<dbReference type="Gene3D" id="3.30.559.10">
    <property type="entry name" value="Chloramphenicol acetyltransferase-like domain"/>
    <property type="match status" value="2"/>
</dbReference>
<dbReference type="EMBL" id="CACVBM020001873">
    <property type="protein sequence ID" value="CAA7061479.1"/>
    <property type="molecule type" value="Genomic_DNA"/>
</dbReference>
<organism evidence="3 4">
    <name type="scientific">Microthlaspi erraticum</name>
    <dbReference type="NCBI Taxonomy" id="1685480"/>
    <lineage>
        <taxon>Eukaryota</taxon>
        <taxon>Viridiplantae</taxon>
        <taxon>Streptophyta</taxon>
        <taxon>Embryophyta</taxon>
        <taxon>Tracheophyta</taxon>
        <taxon>Spermatophyta</taxon>
        <taxon>Magnoliopsida</taxon>
        <taxon>eudicotyledons</taxon>
        <taxon>Gunneridae</taxon>
        <taxon>Pentapetalae</taxon>
        <taxon>rosids</taxon>
        <taxon>malvids</taxon>
        <taxon>Brassicales</taxon>
        <taxon>Brassicaceae</taxon>
        <taxon>Coluteocarpeae</taxon>
        <taxon>Microthlaspi</taxon>
    </lineage>
</organism>
<dbReference type="InterPro" id="IPR023213">
    <property type="entry name" value="CAT-like_dom_sf"/>
</dbReference>
<dbReference type="Proteomes" id="UP000467841">
    <property type="component" value="Unassembled WGS sequence"/>
</dbReference>
<keyword evidence="2" id="KW-0808">Transferase</keyword>
<comment type="similarity">
    <text evidence="1">Belongs to the plant acyltransferase family.</text>
</comment>
<evidence type="ECO:0000313" key="4">
    <source>
        <dbReference type="Proteomes" id="UP000467841"/>
    </source>
</evidence>
<reference evidence="3" key="1">
    <citation type="submission" date="2020-01" db="EMBL/GenBank/DDBJ databases">
        <authorList>
            <person name="Mishra B."/>
        </authorList>
    </citation>
    <scope>NUCLEOTIDE SEQUENCE [LARGE SCALE GENOMIC DNA]</scope>
</reference>
<dbReference type="Pfam" id="PF02458">
    <property type="entry name" value="Transferase"/>
    <property type="match status" value="1"/>
</dbReference>